<keyword evidence="4" id="KW-1185">Reference proteome</keyword>
<protein>
    <recommendedName>
        <fullName evidence="2">Retrotransposon gag domain-containing protein</fullName>
    </recommendedName>
</protein>
<feature type="domain" description="Retrotransposon gag" evidence="2">
    <location>
        <begin position="10"/>
        <end position="106"/>
    </location>
</feature>
<dbReference type="Proteomes" id="UP001634007">
    <property type="component" value="Unassembled WGS sequence"/>
</dbReference>
<sequence>MCNETEKVILATYQLEGVANTWWMTTHETIFPQGVVQDWNIFLEAFNDKYFFETAREVKMAEFQRLRQGFQTVDEYEVKFAELSRYAPKLIENPVNRARRFRDGFRPDLRSILVSLHLKTYNDIYRRAQKIEKDQNERSASSGSKFVPSRDAIRQGKRPMTGGKFQIPPNRKGGIGKSGPSQNGQCLLCGRRHGTSPCPRRPGVCFGCGQ</sequence>
<name>A0ABD3L2C2_EUCGL</name>
<evidence type="ECO:0000313" key="4">
    <source>
        <dbReference type="Proteomes" id="UP001634007"/>
    </source>
</evidence>
<organism evidence="3 4">
    <name type="scientific">Eucalyptus globulus</name>
    <name type="common">Tasmanian blue gum</name>
    <dbReference type="NCBI Taxonomy" id="34317"/>
    <lineage>
        <taxon>Eukaryota</taxon>
        <taxon>Viridiplantae</taxon>
        <taxon>Streptophyta</taxon>
        <taxon>Embryophyta</taxon>
        <taxon>Tracheophyta</taxon>
        <taxon>Spermatophyta</taxon>
        <taxon>Magnoliopsida</taxon>
        <taxon>eudicotyledons</taxon>
        <taxon>Gunneridae</taxon>
        <taxon>Pentapetalae</taxon>
        <taxon>rosids</taxon>
        <taxon>malvids</taxon>
        <taxon>Myrtales</taxon>
        <taxon>Myrtaceae</taxon>
        <taxon>Myrtoideae</taxon>
        <taxon>Eucalypteae</taxon>
        <taxon>Eucalyptus</taxon>
    </lineage>
</organism>
<gene>
    <name evidence="3" type="ORF">ACJRO7_014778</name>
</gene>
<feature type="region of interest" description="Disordered" evidence="1">
    <location>
        <begin position="132"/>
        <end position="181"/>
    </location>
</feature>
<reference evidence="3 4" key="1">
    <citation type="submission" date="2024-11" db="EMBL/GenBank/DDBJ databases">
        <title>Chromosome-level genome assembly of Eucalyptus globulus Labill. provides insights into its genome evolution.</title>
        <authorList>
            <person name="Li X."/>
        </authorList>
    </citation>
    <scope>NUCLEOTIDE SEQUENCE [LARGE SCALE GENOMIC DNA]</scope>
    <source>
        <strain evidence="3">CL2024</strain>
        <tissue evidence="3">Fresh tender leaves</tissue>
    </source>
</reference>
<evidence type="ECO:0000256" key="1">
    <source>
        <dbReference type="SAM" id="MobiDB-lite"/>
    </source>
</evidence>
<evidence type="ECO:0000259" key="2">
    <source>
        <dbReference type="Pfam" id="PF03732"/>
    </source>
</evidence>
<dbReference type="InterPro" id="IPR005162">
    <property type="entry name" value="Retrotrans_gag_dom"/>
</dbReference>
<dbReference type="PANTHER" id="PTHR34482:SF49">
    <property type="entry name" value="RETROTRANSPOSON GAG DOMAIN-CONTAINING PROTEIN"/>
    <property type="match status" value="1"/>
</dbReference>
<dbReference type="PANTHER" id="PTHR34482">
    <property type="entry name" value="DNA DAMAGE-INDUCIBLE PROTEIN 1-LIKE"/>
    <property type="match status" value="1"/>
</dbReference>
<dbReference type="Pfam" id="PF03732">
    <property type="entry name" value="Retrotrans_gag"/>
    <property type="match status" value="1"/>
</dbReference>
<comment type="caution">
    <text evidence="3">The sequence shown here is derived from an EMBL/GenBank/DDBJ whole genome shotgun (WGS) entry which is preliminary data.</text>
</comment>
<accession>A0ABD3L2C2</accession>
<proteinExistence type="predicted"/>
<dbReference type="EMBL" id="JBJKBG010000003">
    <property type="protein sequence ID" value="KAL3745712.1"/>
    <property type="molecule type" value="Genomic_DNA"/>
</dbReference>
<dbReference type="AlphaFoldDB" id="A0ABD3L2C2"/>
<evidence type="ECO:0000313" key="3">
    <source>
        <dbReference type="EMBL" id="KAL3745712.1"/>
    </source>
</evidence>